<accession>A0A7R7HYL1</accession>
<sequence>MPRRWRTLLAGGTVAALLGLPAPAGAAPTAPMTAAALPTTGSTTVTLPTGDHVTVDGAGSGTPTYTVEPSRYGGVHSLQTAAGDHYVVPAVASPYLGRQLDLSLFDVTTMAARGIDDGARIPVRLSFADGVTPTAPAGVTFTAVHGTSAHGYLTAKSASAFAAAARHRIGADVAAGRAPGSTPLFPGLTRMSLDAPSVTPDTVTPHYPLHTLQVNGIDSDGNAPDYLPVFITNTDSMARADVVVELQGSSERVMLPAGHYTAESFSDEFDAQGNQTKNLTVVINDFTVAASTTPSQVTVDLRTATSPVTVHSPKPADQDVLLVTYYRFDATGAGIAFQNSQWSDTPIYVNPQPAATTGRLHYVVQWSGSPADHAYRYDVAFASDDGVAADQSHQVRPDQLATVHHHLYADPGFPGERATLLSGPTDAQVAPEWGAANQSSPAYSYSLPADVTQYVGTADGGQWSFGYGPPWTGLSGDAHTYRAGHDYSLNWGRGPVAAGLGQYTGAQHVCYSCGAGDALSLGMPAQHDSVPDHTSGSFRNPPDAHFTLYRNGTKVADQDGALGATLTGVPDGSATYRGVLDTSLPSDIGYTLSTATHTEVTVRYAPGATGHPLSAGNYCAVQDGDTPCQVLPVLTLNYRLAVDRSNTSSAAIQTMRLRVGHVSYDGVGSSSPITSATVAVSFDHGASWRPAAVVGAAGRYAVAWHNPAGAAGTAPMLRVRAADANGDAIDQTVTAAYQLAAAQ</sequence>
<keyword evidence="1" id="KW-0732">Signal</keyword>
<evidence type="ECO:0000313" key="2">
    <source>
        <dbReference type="EMBL" id="BCJ36771.1"/>
    </source>
</evidence>
<feature type="chain" id="PRO_5030504479" evidence="1">
    <location>
        <begin position="27"/>
        <end position="743"/>
    </location>
</feature>
<evidence type="ECO:0000313" key="3">
    <source>
        <dbReference type="Proteomes" id="UP000611640"/>
    </source>
</evidence>
<gene>
    <name evidence="2" type="ORF">Athai_42740</name>
</gene>
<organism evidence="2 3">
    <name type="scientific">Actinocatenispora thailandica</name>
    <dbReference type="NCBI Taxonomy" id="227318"/>
    <lineage>
        <taxon>Bacteria</taxon>
        <taxon>Bacillati</taxon>
        <taxon>Actinomycetota</taxon>
        <taxon>Actinomycetes</taxon>
        <taxon>Micromonosporales</taxon>
        <taxon>Micromonosporaceae</taxon>
        <taxon>Actinocatenispora</taxon>
    </lineage>
</organism>
<dbReference type="KEGG" id="atl:Athai_42740"/>
<evidence type="ECO:0000256" key="1">
    <source>
        <dbReference type="SAM" id="SignalP"/>
    </source>
</evidence>
<feature type="signal peptide" evidence="1">
    <location>
        <begin position="1"/>
        <end position="26"/>
    </location>
</feature>
<reference evidence="2 3" key="1">
    <citation type="submission" date="2020-08" db="EMBL/GenBank/DDBJ databases">
        <title>Whole genome shotgun sequence of Actinocatenispora thailandica NBRC 105041.</title>
        <authorList>
            <person name="Komaki H."/>
            <person name="Tamura T."/>
        </authorList>
    </citation>
    <scope>NUCLEOTIDE SEQUENCE [LARGE SCALE GENOMIC DNA]</scope>
    <source>
        <strain evidence="2 3">NBRC 105041</strain>
    </source>
</reference>
<proteinExistence type="predicted"/>
<name>A0A7R7HYL1_9ACTN</name>
<keyword evidence="3" id="KW-1185">Reference proteome</keyword>
<dbReference type="EMBL" id="AP023355">
    <property type="protein sequence ID" value="BCJ36771.1"/>
    <property type="molecule type" value="Genomic_DNA"/>
</dbReference>
<dbReference type="AlphaFoldDB" id="A0A7R7HYL1"/>
<dbReference type="Proteomes" id="UP000611640">
    <property type="component" value="Chromosome"/>
</dbReference>
<protein>
    <submittedName>
        <fullName evidence="2">Uncharacterized protein</fullName>
    </submittedName>
</protein>